<reference evidence="1" key="1">
    <citation type="submission" date="2021-06" db="EMBL/GenBank/DDBJ databases">
        <authorList>
            <person name="Kallberg Y."/>
            <person name="Tangrot J."/>
            <person name="Rosling A."/>
        </authorList>
    </citation>
    <scope>NUCLEOTIDE SEQUENCE</scope>
    <source>
        <strain evidence="1">MA453B</strain>
    </source>
</reference>
<evidence type="ECO:0000313" key="2">
    <source>
        <dbReference type="Proteomes" id="UP000789405"/>
    </source>
</evidence>
<organism evidence="1 2">
    <name type="scientific">Dentiscutata erythropus</name>
    <dbReference type="NCBI Taxonomy" id="1348616"/>
    <lineage>
        <taxon>Eukaryota</taxon>
        <taxon>Fungi</taxon>
        <taxon>Fungi incertae sedis</taxon>
        <taxon>Mucoromycota</taxon>
        <taxon>Glomeromycotina</taxon>
        <taxon>Glomeromycetes</taxon>
        <taxon>Diversisporales</taxon>
        <taxon>Gigasporaceae</taxon>
        <taxon>Dentiscutata</taxon>
    </lineage>
</organism>
<gene>
    <name evidence="1" type="ORF">DERYTH_LOCUS23178</name>
</gene>
<feature type="non-terminal residue" evidence="1">
    <location>
        <position position="1"/>
    </location>
</feature>
<accession>A0A9N9JYB6</accession>
<protein>
    <submittedName>
        <fullName evidence="1">25402_t:CDS:1</fullName>
    </submittedName>
</protein>
<name>A0A9N9JYB6_9GLOM</name>
<keyword evidence="2" id="KW-1185">Reference proteome</keyword>
<evidence type="ECO:0000313" key="1">
    <source>
        <dbReference type="EMBL" id="CAG8800003.1"/>
    </source>
</evidence>
<proteinExistence type="predicted"/>
<feature type="non-terminal residue" evidence="1">
    <location>
        <position position="201"/>
    </location>
</feature>
<sequence length="201" mass="23304">DQKEIRINFEAMTLTKKIIKIKPTNQVVEVVKYLAYDALYEPDDVILITVTCMSKARPEVASILSIISIIQYSCAIVLSGHMHDVIFDLSLVIIPFTWLNKSIRDVLYANQISSIALELVSRECRLTAFRRNEHNRRDDWYDQIKNWRKYRFHLILNELVENVSAHAELEQGRFCFTTGSLFANKKTNKSYLEILSGAQEC</sequence>
<dbReference type="Proteomes" id="UP000789405">
    <property type="component" value="Unassembled WGS sequence"/>
</dbReference>
<dbReference type="EMBL" id="CAJVPY010034449">
    <property type="protein sequence ID" value="CAG8800003.1"/>
    <property type="molecule type" value="Genomic_DNA"/>
</dbReference>
<dbReference type="AlphaFoldDB" id="A0A9N9JYB6"/>
<comment type="caution">
    <text evidence="1">The sequence shown here is derived from an EMBL/GenBank/DDBJ whole genome shotgun (WGS) entry which is preliminary data.</text>
</comment>